<feature type="signal peptide" evidence="1">
    <location>
        <begin position="1"/>
        <end position="18"/>
    </location>
</feature>
<dbReference type="PANTHER" id="PTHR11532:SF93">
    <property type="entry name" value="CARBOXYPEPTIDASE E"/>
    <property type="match status" value="1"/>
</dbReference>
<dbReference type="GO" id="GO:0005615">
    <property type="term" value="C:extracellular space"/>
    <property type="evidence" value="ECO:0007669"/>
    <property type="project" value="TreeGrafter"/>
</dbReference>
<dbReference type="Proteomes" id="UP000292052">
    <property type="component" value="Unassembled WGS sequence"/>
</dbReference>
<comment type="caution">
    <text evidence="2">The sequence shown here is derived from an EMBL/GenBank/DDBJ whole genome shotgun (WGS) entry which is preliminary data.</text>
</comment>
<name>A0A482VHT3_ASBVE</name>
<dbReference type="OrthoDB" id="10249045at2759"/>
<protein>
    <submittedName>
        <fullName evidence="2">Peptidase M14 domain containing protein</fullName>
    </submittedName>
</protein>
<evidence type="ECO:0000313" key="3">
    <source>
        <dbReference type="Proteomes" id="UP000292052"/>
    </source>
</evidence>
<dbReference type="GO" id="GO:0016485">
    <property type="term" value="P:protein processing"/>
    <property type="evidence" value="ECO:0007669"/>
    <property type="project" value="TreeGrafter"/>
</dbReference>
<dbReference type="InterPro" id="IPR050753">
    <property type="entry name" value="Peptidase_M14_domain"/>
</dbReference>
<dbReference type="GO" id="GO:0004181">
    <property type="term" value="F:metallocarboxypeptidase activity"/>
    <property type="evidence" value="ECO:0007669"/>
    <property type="project" value="TreeGrafter"/>
</dbReference>
<dbReference type="GO" id="GO:0006518">
    <property type="term" value="P:peptide metabolic process"/>
    <property type="evidence" value="ECO:0007669"/>
    <property type="project" value="TreeGrafter"/>
</dbReference>
<dbReference type="PANTHER" id="PTHR11532">
    <property type="entry name" value="PROTEASE M14 CARBOXYPEPTIDASE"/>
    <property type="match status" value="1"/>
</dbReference>
<keyword evidence="3" id="KW-1185">Reference proteome</keyword>
<keyword evidence="1" id="KW-0732">Signal</keyword>
<reference evidence="2 3" key="1">
    <citation type="submission" date="2017-03" db="EMBL/GenBank/DDBJ databases">
        <title>Genome of the blue death feigning beetle - Asbolus verrucosus.</title>
        <authorList>
            <person name="Rider S.D."/>
        </authorList>
    </citation>
    <scope>NUCLEOTIDE SEQUENCE [LARGE SCALE GENOMIC DNA]</scope>
    <source>
        <strain evidence="2">Butters</strain>
        <tissue evidence="2">Head and leg muscle</tissue>
    </source>
</reference>
<dbReference type="AlphaFoldDB" id="A0A482VHT3"/>
<evidence type="ECO:0000256" key="1">
    <source>
        <dbReference type="SAM" id="SignalP"/>
    </source>
</evidence>
<dbReference type="EMBL" id="QDEB01099910">
    <property type="protein sequence ID" value="RZC32139.1"/>
    <property type="molecule type" value="Genomic_DNA"/>
</dbReference>
<proteinExistence type="predicted"/>
<sequence length="75" mass="8542">MVYAALLMVSLLFAGTHQFQFKHHNNDELVQVLQDVNSRCPNVTRLYTLTETSVLGIPLYVIEFSTKPGHHEISK</sequence>
<feature type="chain" id="PRO_5019825675" evidence="1">
    <location>
        <begin position="19"/>
        <end position="75"/>
    </location>
</feature>
<evidence type="ECO:0000313" key="2">
    <source>
        <dbReference type="EMBL" id="RZC32139.1"/>
    </source>
</evidence>
<dbReference type="STRING" id="1661398.A0A482VHT3"/>
<dbReference type="Gene3D" id="3.40.630.10">
    <property type="entry name" value="Zn peptidases"/>
    <property type="match status" value="1"/>
</dbReference>
<dbReference type="SUPFAM" id="SSF53187">
    <property type="entry name" value="Zn-dependent exopeptidases"/>
    <property type="match status" value="1"/>
</dbReference>
<gene>
    <name evidence="2" type="ORF">BDFB_010356</name>
</gene>
<organism evidence="2 3">
    <name type="scientific">Asbolus verrucosus</name>
    <name type="common">Desert ironclad beetle</name>
    <dbReference type="NCBI Taxonomy" id="1661398"/>
    <lineage>
        <taxon>Eukaryota</taxon>
        <taxon>Metazoa</taxon>
        <taxon>Ecdysozoa</taxon>
        <taxon>Arthropoda</taxon>
        <taxon>Hexapoda</taxon>
        <taxon>Insecta</taxon>
        <taxon>Pterygota</taxon>
        <taxon>Neoptera</taxon>
        <taxon>Endopterygota</taxon>
        <taxon>Coleoptera</taxon>
        <taxon>Polyphaga</taxon>
        <taxon>Cucujiformia</taxon>
        <taxon>Tenebrionidae</taxon>
        <taxon>Pimeliinae</taxon>
        <taxon>Asbolus</taxon>
    </lineage>
</organism>
<accession>A0A482VHT3</accession>